<dbReference type="EMBL" id="FJOG01000016">
    <property type="protein sequence ID" value="CZR60420.1"/>
    <property type="molecule type" value="Genomic_DNA"/>
</dbReference>
<dbReference type="PANTHER" id="PTHR35910:SF1">
    <property type="entry name" value="2EXR DOMAIN-CONTAINING PROTEIN"/>
    <property type="match status" value="1"/>
</dbReference>
<dbReference type="PANTHER" id="PTHR35910">
    <property type="entry name" value="2EXR DOMAIN-CONTAINING PROTEIN"/>
    <property type="match status" value="1"/>
</dbReference>
<accession>A0A1L7X5W3</accession>
<reference evidence="3 4" key="1">
    <citation type="submission" date="2016-03" db="EMBL/GenBank/DDBJ databases">
        <authorList>
            <person name="Ploux O."/>
        </authorList>
    </citation>
    <scope>NUCLEOTIDE SEQUENCE [LARGE SCALE GENOMIC DNA]</scope>
    <source>
        <strain evidence="3 4">UAMH 11012</strain>
    </source>
</reference>
<name>A0A1L7X5W3_9HELO</name>
<organism evidence="3 4">
    <name type="scientific">Phialocephala subalpina</name>
    <dbReference type="NCBI Taxonomy" id="576137"/>
    <lineage>
        <taxon>Eukaryota</taxon>
        <taxon>Fungi</taxon>
        <taxon>Dikarya</taxon>
        <taxon>Ascomycota</taxon>
        <taxon>Pezizomycotina</taxon>
        <taxon>Leotiomycetes</taxon>
        <taxon>Helotiales</taxon>
        <taxon>Mollisiaceae</taxon>
        <taxon>Phialocephala</taxon>
        <taxon>Phialocephala fortinii species complex</taxon>
    </lineage>
</organism>
<feature type="compositionally biased region" description="Polar residues" evidence="1">
    <location>
        <begin position="66"/>
        <end position="81"/>
    </location>
</feature>
<gene>
    <name evidence="3" type="ORF">PAC_10316</name>
</gene>
<protein>
    <recommendedName>
        <fullName evidence="2">2EXR domain-containing protein</fullName>
    </recommendedName>
</protein>
<evidence type="ECO:0000313" key="4">
    <source>
        <dbReference type="Proteomes" id="UP000184330"/>
    </source>
</evidence>
<keyword evidence="4" id="KW-1185">Reference proteome</keyword>
<feature type="region of interest" description="Disordered" evidence="1">
    <location>
        <begin position="58"/>
        <end position="81"/>
    </location>
</feature>
<evidence type="ECO:0000256" key="1">
    <source>
        <dbReference type="SAM" id="MobiDB-lite"/>
    </source>
</evidence>
<proteinExistence type="predicted"/>
<sequence>MYSPSRNANANAPDKQPLAIGDSAQLDSLVLSTELKVQVNPQTGIRISGLQSTILEPRSSPVDMVQESTNAEGTNSQQESTTLGETTFHPFLRLPTELRLKIWKLTLPISTTFSINGQVCESSEVPITALLRACFESWEVYMTEFPSAIPFRVWYCIDWYDGKDPVQEVVFGQLHFGPKDAFFIDHNDMFAMILDRSFWRVLKQQGWTKDVKTLCMEFGAYLEFEISKFIAILVHFTGLEKIVAYTSYGPTFAKITEDEDGCDRYTDSIPAFEPVERPNEDDEEDLDEEVFIDVTLPEVAVLIVVGDEVADLLVGE</sequence>
<evidence type="ECO:0000259" key="2">
    <source>
        <dbReference type="Pfam" id="PF20150"/>
    </source>
</evidence>
<dbReference type="Proteomes" id="UP000184330">
    <property type="component" value="Unassembled WGS sequence"/>
</dbReference>
<evidence type="ECO:0000313" key="3">
    <source>
        <dbReference type="EMBL" id="CZR60420.1"/>
    </source>
</evidence>
<feature type="domain" description="2EXR" evidence="2">
    <location>
        <begin position="88"/>
        <end position="148"/>
    </location>
</feature>
<dbReference type="InterPro" id="IPR045518">
    <property type="entry name" value="2EXR"/>
</dbReference>
<dbReference type="OrthoDB" id="3543241at2759"/>
<dbReference type="Pfam" id="PF20150">
    <property type="entry name" value="2EXR"/>
    <property type="match status" value="1"/>
</dbReference>
<dbReference type="AlphaFoldDB" id="A0A1L7X5W3"/>